<name>E4U9C1_OCEP5</name>
<dbReference type="InterPro" id="IPR036631">
    <property type="entry name" value="MGMT_N_sf"/>
</dbReference>
<dbReference type="eggNOG" id="COG0350">
    <property type="taxonomic scope" value="Bacteria"/>
</dbReference>
<dbReference type="RefSeq" id="WP_013458120.1">
    <property type="nucleotide sequence ID" value="NC_014761.1"/>
</dbReference>
<dbReference type="OrthoDB" id="9789813at2"/>
<keyword evidence="3" id="KW-0489">Methyltransferase</keyword>
<protein>
    <submittedName>
        <fullName evidence="3">Methylated-DNA/protein-cysteinemethyltransferase</fullName>
    </submittedName>
</protein>
<dbReference type="AlphaFoldDB" id="E4U9C1"/>
<evidence type="ECO:0000259" key="2">
    <source>
        <dbReference type="Pfam" id="PF01035"/>
    </source>
</evidence>
<dbReference type="Proteomes" id="UP000008722">
    <property type="component" value="Chromosome"/>
</dbReference>
<dbReference type="KEGG" id="opr:Ocepr_1496"/>
<reference evidence="3 4" key="2">
    <citation type="journal article" date="2011" name="Stand. Genomic Sci.">
        <title>Complete genome sequence of Oceanithermus profundus type strain (506).</title>
        <authorList>
            <person name="Pati A."/>
            <person name="Zhang X."/>
            <person name="Lapidus A."/>
            <person name="Nolan M."/>
            <person name="Lucas S."/>
            <person name="Del Rio T.G."/>
            <person name="Tice H."/>
            <person name="Cheng J.F."/>
            <person name="Tapia R."/>
            <person name="Han C."/>
            <person name="Goodwin L."/>
            <person name="Pitluck S."/>
            <person name="Liolios K."/>
            <person name="Pagani I."/>
            <person name="Ivanova N."/>
            <person name="Mavromatis K."/>
            <person name="Chen A."/>
            <person name="Palaniappan K."/>
            <person name="Hauser L."/>
            <person name="Jeffries C.D."/>
            <person name="Brambilla E.M."/>
            <person name="Rohl A."/>
            <person name="Mwirichia R."/>
            <person name="Rohde M."/>
            <person name="Tindall B.J."/>
            <person name="Sikorski J."/>
            <person name="Wirth R."/>
            <person name="Goker M."/>
            <person name="Woyke T."/>
            <person name="Detter J.C."/>
            <person name="Bristow J."/>
            <person name="Eisen J.A."/>
            <person name="Markowitz V."/>
            <person name="Hugenholtz P."/>
            <person name="Kyrpides N.C."/>
            <person name="Klenk H.P."/>
            <person name="Land M."/>
        </authorList>
    </citation>
    <scope>NUCLEOTIDE SEQUENCE [LARGE SCALE GENOMIC DNA]</scope>
    <source>
        <strain evidence="4">DSM 14977 / NBRC 100410 / VKM B-2274 / 506</strain>
    </source>
</reference>
<dbReference type="PANTHER" id="PTHR10815">
    <property type="entry name" value="METHYLATED-DNA--PROTEIN-CYSTEINE METHYLTRANSFERASE"/>
    <property type="match status" value="1"/>
</dbReference>
<evidence type="ECO:0000313" key="3">
    <source>
        <dbReference type="EMBL" id="ADR36950.1"/>
    </source>
</evidence>
<keyword evidence="4" id="KW-1185">Reference proteome</keyword>
<dbReference type="InterPro" id="IPR036388">
    <property type="entry name" value="WH-like_DNA-bd_sf"/>
</dbReference>
<evidence type="ECO:0000313" key="4">
    <source>
        <dbReference type="Proteomes" id="UP000008722"/>
    </source>
</evidence>
<dbReference type="InterPro" id="IPR036217">
    <property type="entry name" value="MethylDNA_cys_MeTrfase_DNAb"/>
</dbReference>
<dbReference type="SUPFAM" id="SSF46767">
    <property type="entry name" value="Methylated DNA-protein cysteine methyltransferase, C-terminal domain"/>
    <property type="match status" value="1"/>
</dbReference>
<dbReference type="Gene3D" id="1.10.10.10">
    <property type="entry name" value="Winged helix-like DNA-binding domain superfamily/Winged helix DNA-binding domain"/>
    <property type="match status" value="1"/>
</dbReference>
<dbReference type="PANTHER" id="PTHR10815:SF13">
    <property type="entry name" value="METHYLATED-DNA--PROTEIN-CYSTEINE METHYLTRANSFERASE"/>
    <property type="match status" value="1"/>
</dbReference>
<accession>E4U9C1</accession>
<dbReference type="GO" id="GO:0003908">
    <property type="term" value="F:methylated-DNA-[protein]-cysteine S-methyltransferase activity"/>
    <property type="evidence" value="ECO:0007669"/>
    <property type="project" value="InterPro"/>
</dbReference>
<keyword evidence="1" id="KW-0227">DNA damage</keyword>
<organism evidence="3 4">
    <name type="scientific">Oceanithermus profundus (strain DSM 14977 / NBRC 100410 / VKM B-2274 / 506)</name>
    <dbReference type="NCBI Taxonomy" id="670487"/>
    <lineage>
        <taxon>Bacteria</taxon>
        <taxon>Thermotogati</taxon>
        <taxon>Deinococcota</taxon>
        <taxon>Deinococci</taxon>
        <taxon>Thermales</taxon>
        <taxon>Thermaceae</taxon>
        <taxon>Oceanithermus</taxon>
    </lineage>
</organism>
<keyword evidence="3" id="KW-0808">Transferase</keyword>
<dbReference type="GO" id="GO:0006281">
    <property type="term" value="P:DNA repair"/>
    <property type="evidence" value="ECO:0007669"/>
    <property type="project" value="InterPro"/>
</dbReference>
<dbReference type="CDD" id="cd06445">
    <property type="entry name" value="ATase"/>
    <property type="match status" value="1"/>
</dbReference>
<dbReference type="Pfam" id="PF01035">
    <property type="entry name" value="DNA_binding_1"/>
    <property type="match status" value="1"/>
</dbReference>
<dbReference type="EMBL" id="CP002361">
    <property type="protein sequence ID" value="ADR36950.1"/>
    <property type="molecule type" value="Genomic_DNA"/>
</dbReference>
<feature type="domain" description="Methylated-DNA-[protein]-cysteine S-methyltransferase DNA binding" evidence="2">
    <location>
        <begin position="76"/>
        <end position="152"/>
    </location>
</feature>
<evidence type="ECO:0000256" key="1">
    <source>
        <dbReference type="ARBA" id="ARBA00022763"/>
    </source>
</evidence>
<sequence length="159" mass="16896">MNRSWAFLETPIGLLRVEASAAGLTRVHLAGAPQDEAEGAGWAHVTRFLDFAERYFAGEPVAYAGALDLSGATPRQAALWRYVQTIPYGRTQSYAQVGRALGLHPRAVGAGMRAVPWLLAVPAHRVIHADGRVGGFAGMEGVKAWLLAFEGVNPASGTC</sequence>
<gene>
    <name evidence="3" type="ordered locus">Ocepr_1496</name>
</gene>
<dbReference type="InterPro" id="IPR014048">
    <property type="entry name" value="MethylDNA_cys_MeTrfase_DNA-bd"/>
</dbReference>
<reference evidence="4" key="1">
    <citation type="submission" date="2010-11" db="EMBL/GenBank/DDBJ databases">
        <title>The complete sequence of chromosome of Oceanithermus profundus DSM 14977.</title>
        <authorList>
            <consortium name="US DOE Joint Genome Institute (JGI-PGF)"/>
            <person name="Lucas S."/>
            <person name="Copeland A."/>
            <person name="Lapidus A."/>
            <person name="Bruce D."/>
            <person name="Goodwin L."/>
            <person name="Pitluck S."/>
            <person name="Kyrpides N."/>
            <person name="Mavromatis K."/>
            <person name="Pagani I."/>
            <person name="Ivanova N."/>
            <person name="Zhang X."/>
            <person name="Brettin T."/>
            <person name="Detter J.C."/>
            <person name="Tapia R."/>
            <person name="Han C."/>
            <person name="Land M."/>
            <person name="Hauser L."/>
            <person name="Markowitz V."/>
            <person name="Cheng J.-F."/>
            <person name="Hugenholtz P."/>
            <person name="Woyke T."/>
            <person name="Wu D."/>
            <person name="Tindall B."/>
            <person name="Faehnrich R."/>
            <person name="Brambilla E."/>
            <person name="Klenk H.-P."/>
            <person name="Eisen J.A."/>
        </authorList>
    </citation>
    <scope>NUCLEOTIDE SEQUENCE [LARGE SCALE GENOMIC DNA]</scope>
    <source>
        <strain evidence="4">DSM 14977 / NBRC 100410 / VKM B-2274 / 506</strain>
    </source>
</reference>
<dbReference type="NCBIfam" id="TIGR00589">
    <property type="entry name" value="ogt"/>
    <property type="match status" value="1"/>
</dbReference>
<dbReference type="SUPFAM" id="SSF53155">
    <property type="entry name" value="Methylated DNA-protein cysteine methyltransferase domain"/>
    <property type="match status" value="1"/>
</dbReference>
<dbReference type="GO" id="GO:0032259">
    <property type="term" value="P:methylation"/>
    <property type="evidence" value="ECO:0007669"/>
    <property type="project" value="UniProtKB-KW"/>
</dbReference>
<proteinExistence type="predicted"/>
<dbReference type="STRING" id="670487.Ocepr_1496"/>
<dbReference type="HOGENOM" id="CLU_000445_52_2_0"/>